<dbReference type="InterPro" id="IPR001853">
    <property type="entry name" value="DSBA-like_thioredoxin_dom"/>
</dbReference>
<dbReference type="Gene3D" id="3.40.30.10">
    <property type="entry name" value="Glutaredoxin"/>
    <property type="match status" value="1"/>
</dbReference>
<dbReference type="PANTHER" id="PTHR13887:SF14">
    <property type="entry name" value="DISULFIDE BOND FORMATION PROTEIN D"/>
    <property type="match status" value="1"/>
</dbReference>
<dbReference type="Pfam" id="PF01323">
    <property type="entry name" value="DSBA"/>
    <property type="match status" value="1"/>
</dbReference>
<dbReference type="PANTHER" id="PTHR13887">
    <property type="entry name" value="GLUTATHIONE S-TRANSFERASE KAPPA"/>
    <property type="match status" value="1"/>
</dbReference>
<dbReference type="GO" id="GO:0016853">
    <property type="term" value="F:isomerase activity"/>
    <property type="evidence" value="ECO:0007669"/>
    <property type="project" value="UniProtKB-KW"/>
</dbReference>
<reference evidence="6 7" key="1">
    <citation type="submission" date="2020-08" db="EMBL/GenBank/DDBJ databases">
        <title>Genomic Encyclopedia of Type Strains, Phase IV (KMG-IV): sequencing the most valuable type-strain genomes for metagenomic binning, comparative biology and taxonomic classification.</title>
        <authorList>
            <person name="Goeker M."/>
        </authorList>
    </citation>
    <scope>NUCLEOTIDE SEQUENCE [LARGE SCALE GENOMIC DNA]</scope>
    <source>
        <strain evidence="6 7">DSM 25024</strain>
    </source>
</reference>
<keyword evidence="4" id="KW-0676">Redox-active center</keyword>
<comment type="caution">
    <text evidence="6">The sequence shown here is derived from an EMBL/GenBank/DDBJ whole genome shotgun (WGS) entry which is preliminary data.</text>
</comment>
<sequence length="265" mass="27863">MMPDPVLKILALGRRLVVAAVLGVSLLGSPAWAFDDAQTREIETIVRDYLIANPEVLLESIQALEAKRTAEAKAGQNETIASLRDRLDASPAGTVAGNPQGDVTLVEFFDYNCGYCKRAASDLQVLLESDPKLKVVYKEIPVLGPASEAAARVSLAFRETKPDSYPQFQKTLLASRTQVDEARALEVAAQLGVEEAMLRPLLGGRSVTAALNESAELATALGISGTPSYVIGDELVAGAVGADALAEKIANVRACGSASCPPTAN</sequence>
<dbReference type="GO" id="GO:0016491">
    <property type="term" value="F:oxidoreductase activity"/>
    <property type="evidence" value="ECO:0007669"/>
    <property type="project" value="UniProtKB-KW"/>
</dbReference>
<gene>
    <name evidence="6" type="ORF">GGR05_001496</name>
</gene>
<dbReference type="PROSITE" id="PS51352">
    <property type="entry name" value="THIOREDOXIN_2"/>
    <property type="match status" value="1"/>
</dbReference>
<dbReference type="SUPFAM" id="SSF52833">
    <property type="entry name" value="Thioredoxin-like"/>
    <property type="match status" value="1"/>
</dbReference>
<dbReference type="Pfam" id="PF18312">
    <property type="entry name" value="ScsC_N"/>
    <property type="match status" value="1"/>
</dbReference>
<dbReference type="Proteomes" id="UP000531216">
    <property type="component" value="Unassembled WGS sequence"/>
</dbReference>
<keyword evidence="3" id="KW-1015">Disulfide bond</keyword>
<evidence type="ECO:0000256" key="3">
    <source>
        <dbReference type="ARBA" id="ARBA00023157"/>
    </source>
</evidence>
<proteinExistence type="predicted"/>
<dbReference type="InterPro" id="IPR013766">
    <property type="entry name" value="Thioredoxin_domain"/>
</dbReference>
<dbReference type="EMBL" id="JACIDO010000002">
    <property type="protein sequence ID" value="MBB3935368.1"/>
    <property type="molecule type" value="Genomic_DNA"/>
</dbReference>
<dbReference type="CDD" id="cd03023">
    <property type="entry name" value="DsbA_Com1_like"/>
    <property type="match status" value="1"/>
</dbReference>
<dbReference type="RefSeq" id="WP_244545847.1">
    <property type="nucleotide sequence ID" value="NZ_FOOA01000002.1"/>
</dbReference>
<name>A0A7W6BUM3_9HYPH</name>
<evidence type="ECO:0000259" key="5">
    <source>
        <dbReference type="PROSITE" id="PS51352"/>
    </source>
</evidence>
<evidence type="ECO:0000256" key="4">
    <source>
        <dbReference type="ARBA" id="ARBA00023284"/>
    </source>
</evidence>
<evidence type="ECO:0000313" key="7">
    <source>
        <dbReference type="Proteomes" id="UP000531216"/>
    </source>
</evidence>
<keyword evidence="7" id="KW-1185">Reference proteome</keyword>
<evidence type="ECO:0000256" key="1">
    <source>
        <dbReference type="ARBA" id="ARBA00022729"/>
    </source>
</evidence>
<dbReference type="InterPro" id="IPR036249">
    <property type="entry name" value="Thioredoxin-like_sf"/>
</dbReference>
<protein>
    <submittedName>
        <fullName evidence="6">Protein-disulfide isomerase</fullName>
    </submittedName>
</protein>
<evidence type="ECO:0000313" key="6">
    <source>
        <dbReference type="EMBL" id="MBB3935368.1"/>
    </source>
</evidence>
<dbReference type="AlphaFoldDB" id="A0A7W6BUM3"/>
<dbReference type="InterPro" id="IPR041205">
    <property type="entry name" value="ScsC_N"/>
</dbReference>
<accession>A0A7W6BUM3</accession>
<feature type="domain" description="Thioredoxin" evidence="5">
    <location>
        <begin position="57"/>
        <end position="254"/>
    </location>
</feature>
<keyword evidence="1" id="KW-0732">Signal</keyword>
<organism evidence="6 7">
    <name type="scientific">Aureimonas phyllosphaerae</name>
    <dbReference type="NCBI Taxonomy" id="1166078"/>
    <lineage>
        <taxon>Bacteria</taxon>
        <taxon>Pseudomonadati</taxon>
        <taxon>Pseudomonadota</taxon>
        <taxon>Alphaproteobacteria</taxon>
        <taxon>Hyphomicrobiales</taxon>
        <taxon>Aurantimonadaceae</taxon>
        <taxon>Aureimonas</taxon>
    </lineage>
</organism>
<evidence type="ECO:0000256" key="2">
    <source>
        <dbReference type="ARBA" id="ARBA00023002"/>
    </source>
</evidence>
<keyword evidence="6" id="KW-0413">Isomerase</keyword>
<keyword evidence="2" id="KW-0560">Oxidoreductase</keyword>